<organism evidence="5 6">
    <name type="scientific">Bombiscardovia nodaiensis</name>
    <dbReference type="NCBI Taxonomy" id="2932181"/>
    <lineage>
        <taxon>Bacteria</taxon>
        <taxon>Bacillati</taxon>
        <taxon>Actinomycetota</taxon>
        <taxon>Actinomycetes</taxon>
        <taxon>Bifidobacteriales</taxon>
        <taxon>Bifidobacteriaceae</taxon>
        <taxon>Bombiscardovia</taxon>
    </lineage>
</organism>
<keyword evidence="6" id="KW-1185">Reference proteome</keyword>
<evidence type="ECO:0000259" key="4">
    <source>
        <dbReference type="PROSITE" id="PS50987"/>
    </source>
</evidence>
<dbReference type="InterPro" id="IPR001845">
    <property type="entry name" value="HTH_ArsR_DNA-bd_dom"/>
</dbReference>
<evidence type="ECO:0000313" key="6">
    <source>
        <dbReference type="Proteomes" id="UP001321766"/>
    </source>
</evidence>
<evidence type="ECO:0000256" key="2">
    <source>
        <dbReference type="ARBA" id="ARBA00023125"/>
    </source>
</evidence>
<reference evidence="5 6" key="1">
    <citation type="journal article" date="2023" name="Microbiol. Spectr.">
        <title>Symbiosis of Carpenter Bees with Uncharacterized Lactic Acid Bacteria Showing NAD Auxotrophy.</title>
        <authorList>
            <person name="Kawasaki S."/>
            <person name="Ozawa K."/>
            <person name="Mori T."/>
            <person name="Yamamoto A."/>
            <person name="Ito M."/>
            <person name="Ohkuma M."/>
            <person name="Sakamoto M."/>
            <person name="Matsutani M."/>
        </authorList>
    </citation>
    <scope>NUCLEOTIDE SEQUENCE [LARGE SCALE GENOMIC DNA]</scope>
    <source>
        <strain evidence="5 6">Kim37-2</strain>
    </source>
</reference>
<keyword evidence="3" id="KW-0804">Transcription</keyword>
<sequence>MDEKRVAIFKALGDESRLMMVRMLHEQGTEMNCGQIGEHLKLNKSTVSYHFRILREAGLTSTRKEGQNKFVSLNEDVFEAYMPHFLDTL</sequence>
<name>A0ABM8B7P9_9BIFI</name>
<accession>A0ABM8B7P9</accession>
<dbReference type="SUPFAM" id="SSF46785">
    <property type="entry name" value="Winged helix' DNA-binding domain"/>
    <property type="match status" value="1"/>
</dbReference>
<evidence type="ECO:0000313" key="5">
    <source>
        <dbReference type="EMBL" id="BDR52904.1"/>
    </source>
</evidence>
<dbReference type="EMBL" id="AP026798">
    <property type="protein sequence ID" value="BDR52904.1"/>
    <property type="molecule type" value="Genomic_DNA"/>
</dbReference>
<dbReference type="InterPro" id="IPR036388">
    <property type="entry name" value="WH-like_DNA-bd_sf"/>
</dbReference>
<dbReference type="PANTHER" id="PTHR33154:SF25">
    <property type="entry name" value="LMO0101 PROTEIN"/>
    <property type="match status" value="1"/>
</dbReference>
<dbReference type="PROSITE" id="PS50987">
    <property type="entry name" value="HTH_ARSR_2"/>
    <property type="match status" value="1"/>
</dbReference>
<proteinExistence type="predicted"/>
<gene>
    <name evidence="5" type="primary">yceK</name>
    <name evidence="5" type="ORF">KIM372_08110</name>
</gene>
<evidence type="ECO:0000256" key="3">
    <source>
        <dbReference type="ARBA" id="ARBA00023163"/>
    </source>
</evidence>
<protein>
    <submittedName>
        <fullName evidence="5">HTH-type transcriptional regulator YceK</fullName>
    </submittedName>
</protein>
<dbReference type="Proteomes" id="UP001321766">
    <property type="component" value="Chromosome"/>
</dbReference>
<dbReference type="Gene3D" id="1.10.10.10">
    <property type="entry name" value="Winged helix-like DNA-binding domain superfamily/Winged helix DNA-binding domain"/>
    <property type="match status" value="1"/>
</dbReference>
<dbReference type="Pfam" id="PF01022">
    <property type="entry name" value="HTH_5"/>
    <property type="match status" value="1"/>
</dbReference>
<dbReference type="PANTHER" id="PTHR33154">
    <property type="entry name" value="TRANSCRIPTIONAL REGULATOR, ARSR FAMILY"/>
    <property type="match status" value="1"/>
</dbReference>
<dbReference type="PRINTS" id="PR00778">
    <property type="entry name" value="HTHARSR"/>
</dbReference>
<dbReference type="NCBIfam" id="NF033788">
    <property type="entry name" value="HTH_metalloreg"/>
    <property type="match status" value="1"/>
</dbReference>
<dbReference type="InterPro" id="IPR051081">
    <property type="entry name" value="HTH_MetalResp_TranReg"/>
</dbReference>
<evidence type="ECO:0000256" key="1">
    <source>
        <dbReference type="ARBA" id="ARBA00023015"/>
    </source>
</evidence>
<keyword evidence="2" id="KW-0238">DNA-binding</keyword>
<dbReference type="InterPro" id="IPR036390">
    <property type="entry name" value="WH_DNA-bd_sf"/>
</dbReference>
<dbReference type="InterPro" id="IPR011991">
    <property type="entry name" value="ArsR-like_HTH"/>
</dbReference>
<feature type="domain" description="HTH arsR-type" evidence="4">
    <location>
        <begin position="1"/>
        <end position="89"/>
    </location>
</feature>
<dbReference type="CDD" id="cd00090">
    <property type="entry name" value="HTH_ARSR"/>
    <property type="match status" value="1"/>
</dbReference>
<dbReference type="SMART" id="SM00418">
    <property type="entry name" value="HTH_ARSR"/>
    <property type="match status" value="1"/>
</dbReference>
<keyword evidence="1" id="KW-0805">Transcription regulation</keyword>